<dbReference type="EMBL" id="JANPWB010000016">
    <property type="protein sequence ID" value="KAJ1083235.1"/>
    <property type="molecule type" value="Genomic_DNA"/>
</dbReference>
<gene>
    <name evidence="1" type="ORF">NDU88_003394</name>
</gene>
<proteinExistence type="predicted"/>
<organism evidence="1 2">
    <name type="scientific">Pleurodeles waltl</name>
    <name type="common">Iberian ribbed newt</name>
    <dbReference type="NCBI Taxonomy" id="8319"/>
    <lineage>
        <taxon>Eukaryota</taxon>
        <taxon>Metazoa</taxon>
        <taxon>Chordata</taxon>
        <taxon>Craniata</taxon>
        <taxon>Vertebrata</taxon>
        <taxon>Euteleostomi</taxon>
        <taxon>Amphibia</taxon>
        <taxon>Batrachia</taxon>
        <taxon>Caudata</taxon>
        <taxon>Salamandroidea</taxon>
        <taxon>Salamandridae</taxon>
        <taxon>Pleurodelinae</taxon>
        <taxon>Pleurodeles</taxon>
    </lineage>
</organism>
<keyword evidence="2" id="KW-1185">Reference proteome</keyword>
<comment type="caution">
    <text evidence="1">The sequence shown here is derived from an EMBL/GenBank/DDBJ whole genome shotgun (WGS) entry which is preliminary data.</text>
</comment>
<reference evidence="1" key="1">
    <citation type="journal article" date="2022" name="bioRxiv">
        <title>Sequencing and chromosome-scale assembly of the giantPleurodeles waltlgenome.</title>
        <authorList>
            <person name="Brown T."/>
            <person name="Elewa A."/>
            <person name="Iarovenko S."/>
            <person name="Subramanian E."/>
            <person name="Araus A.J."/>
            <person name="Petzold A."/>
            <person name="Susuki M."/>
            <person name="Suzuki K.-i.T."/>
            <person name="Hayashi T."/>
            <person name="Toyoda A."/>
            <person name="Oliveira C."/>
            <person name="Osipova E."/>
            <person name="Leigh N.D."/>
            <person name="Simon A."/>
            <person name="Yun M.H."/>
        </authorList>
    </citation>
    <scope>NUCLEOTIDE SEQUENCE</scope>
    <source>
        <strain evidence="1">20211129_DDA</strain>
        <tissue evidence="1">Liver</tissue>
    </source>
</reference>
<protein>
    <submittedName>
        <fullName evidence="1">Uncharacterized protein</fullName>
    </submittedName>
</protein>
<evidence type="ECO:0000313" key="2">
    <source>
        <dbReference type="Proteomes" id="UP001066276"/>
    </source>
</evidence>
<accession>A0AAV7KVE7</accession>
<name>A0AAV7KVE7_PLEWA</name>
<dbReference type="AlphaFoldDB" id="A0AAV7KVE7"/>
<sequence length="122" mass="13991">MRTTILMKVSLTLSDLAVKALTDDPKGLLFGESMVKNIRKYLSTFTVLDKAQYICVVFSVVVFLEELAKGDFLLAEDIKNPIFGKEEAAVTKEMQVPTFILREEEFSEVEEIWPNVMDYRNF</sequence>
<dbReference type="Proteomes" id="UP001066276">
    <property type="component" value="Chromosome 12"/>
</dbReference>
<evidence type="ECO:0000313" key="1">
    <source>
        <dbReference type="EMBL" id="KAJ1083235.1"/>
    </source>
</evidence>